<evidence type="ECO:0000313" key="1">
    <source>
        <dbReference type="EMBL" id="TGK05019.1"/>
    </source>
</evidence>
<evidence type="ECO:0000313" key="2">
    <source>
        <dbReference type="Proteomes" id="UP000297453"/>
    </source>
</evidence>
<dbReference type="OrthoDB" id="9925678at2"/>
<dbReference type="EMBL" id="RQEP01000010">
    <property type="protein sequence ID" value="TGK05019.1"/>
    <property type="molecule type" value="Genomic_DNA"/>
</dbReference>
<gene>
    <name evidence="1" type="ORF">EHO59_09255</name>
</gene>
<name>A0A4V3JC77_9LEPT</name>
<proteinExistence type="predicted"/>
<dbReference type="Proteomes" id="UP000297453">
    <property type="component" value="Unassembled WGS sequence"/>
</dbReference>
<keyword evidence="2" id="KW-1185">Reference proteome</keyword>
<organism evidence="1 2">
    <name type="scientific">Leptospira semungkisensis</name>
    <dbReference type="NCBI Taxonomy" id="2484985"/>
    <lineage>
        <taxon>Bacteria</taxon>
        <taxon>Pseudomonadati</taxon>
        <taxon>Spirochaetota</taxon>
        <taxon>Spirochaetia</taxon>
        <taxon>Leptospirales</taxon>
        <taxon>Leptospiraceae</taxon>
        <taxon>Leptospira</taxon>
    </lineage>
</organism>
<dbReference type="AlphaFoldDB" id="A0A4V3JC77"/>
<reference evidence="1" key="1">
    <citation type="journal article" date="2019" name="PLoS Negl. Trop. Dis.">
        <title>Revisiting the worldwide diversity of Leptospira species in the environment.</title>
        <authorList>
            <person name="Vincent A.T."/>
            <person name="Schiettekatte O."/>
            <person name="Bourhy P."/>
            <person name="Veyrier F.J."/>
            <person name="Picardeau M."/>
        </authorList>
    </citation>
    <scope>NUCLEOTIDE SEQUENCE [LARGE SCALE GENOMIC DNA]</scope>
    <source>
        <strain evidence="1">SSS9</strain>
    </source>
</reference>
<dbReference type="RefSeq" id="WP_135587173.1">
    <property type="nucleotide sequence ID" value="NZ_RQEP01000010.1"/>
</dbReference>
<protein>
    <submittedName>
        <fullName evidence="1">Uncharacterized protein</fullName>
    </submittedName>
</protein>
<comment type="caution">
    <text evidence="1">The sequence shown here is derived from an EMBL/GenBank/DDBJ whole genome shotgun (WGS) entry which is preliminary data.</text>
</comment>
<sequence>MFPQRTEKLRRRNLTVSLLALSVFLGAILFTSGHTHSSKEYSEKGIFSKHLAQISGNCFACDYTHLSSDRNPEPITHSSPELFEERSNAFYFYNIENPKSKASSERGPPTLS</sequence>
<accession>A0A4V3JC77</accession>